<protein>
    <recommendedName>
        <fullName evidence="4">Lipoprotein</fullName>
    </recommendedName>
</protein>
<dbReference type="Proteomes" id="UP000244937">
    <property type="component" value="Chromosome"/>
</dbReference>
<dbReference type="PROSITE" id="PS51257">
    <property type="entry name" value="PROKAR_LIPOPROTEIN"/>
    <property type="match status" value="1"/>
</dbReference>
<dbReference type="KEGG" id="fpal:HYN49_05240"/>
<keyword evidence="1" id="KW-0732">Signal</keyword>
<sequence>MQRIFAFLSCCLILSCCNTKSAVLSKNDNAVLQSACPGDGVCTIAQKQNKSVSVLEDEYGNLNYKLEDSPSKSVYIITYNRNVPKDVQDGTYREEIIFESENSNKSSVMEGEALQNARLLFGRFCYCKGQTGYYRINQGIIRVSGDDKKRVFSVDFTNPKTPQVLSSVKFTVRL</sequence>
<dbReference type="AlphaFoldDB" id="A0A2S1SG48"/>
<evidence type="ECO:0000256" key="1">
    <source>
        <dbReference type="SAM" id="SignalP"/>
    </source>
</evidence>
<feature type="signal peptide" evidence="1">
    <location>
        <begin position="1"/>
        <end position="21"/>
    </location>
</feature>
<evidence type="ECO:0000313" key="2">
    <source>
        <dbReference type="EMBL" id="AWI25349.1"/>
    </source>
</evidence>
<dbReference type="EMBL" id="CP029187">
    <property type="protein sequence ID" value="AWI25349.1"/>
    <property type="molecule type" value="Genomic_DNA"/>
</dbReference>
<organism evidence="2 3">
    <name type="scientific">Flavobacterium pallidum</name>
    <dbReference type="NCBI Taxonomy" id="2172098"/>
    <lineage>
        <taxon>Bacteria</taxon>
        <taxon>Pseudomonadati</taxon>
        <taxon>Bacteroidota</taxon>
        <taxon>Flavobacteriia</taxon>
        <taxon>Flavobacteriales</taxon>
        <taxon>Flavobacteriaceae</taxon>
        <taxon>Flavobacterium</taxon>
    </lineage>
</organism>
<keyword evidence="3" id="KW-1185">Reference proteome</keyword>
<reference evidence="2 3" key="1">
    <citation type="submission" date="2018-05" db="EMBL/GenBank/DDBJ databases">
        <title>Genome sequencing of Flavobacterium sp. HYN0049.</title>
        <authorList>
            <person name="Yi H."/>
            <person name="Baek C."/>
        </authorList>
    </citation>
    <scope>NUCLEOTIDE SEQUENCE [LARGE SCALE GENOMIC DNA]</scope>
    <source>
        <strain evidence="2 3">HYN0049</strain>
    </source>
</reference>
<evidence type="ECO:0000313" key="3">
    <source>
        <dbReference type="Proteomes" id="UP000244937"/>
    </source>
</evidence>
<proteinExistence type="predicted"/>
<feature type="chain" id="PRO_5015596268" description="Lipoprotein" evidence="1">
    <location>
        <begin position="22"/>
        <end position="174"/>
    </location>
</feature>
<name>A0A2S1SG48_9FLAO</name>
<evidence type="ECO:0008006" key="4">
    <source>
        <dbReference type="Google" id="ProtNLM"/>
    </source>
</evidence>
<accession>A0A2S1SG48</accession>
<gene>
    <name evidence="2" type="ORF">HYN49_05240</name>
</gene>